<keyword evidence="1" id="KW-0812">Transmembrane</keyword>
<dbReference type="EMBL" id="LZPO01076361">
    <property type="protein sequence ID" value="OBS67964.1"/>
    <property type="molecule type" value="Genomic_DNA"/>
</dbReference>
<comment type="caution">
    <text evidence="2">The sequence shown here is derived from an EMBL/GenBank/DDBJ whole genome shotgun (WGS) entry which is preliminary data.</text>
</comment>
<proteinExistence type="predicted"/>
<feature type="non-terminal residue" evidence="2">
    <location>
        <position position="264"/>
    </location>
</feature>
<feature type="transmembrane region" description="Helical" evidence="1">
    <location>
        <begin position="59"/>
        <end position="84"/>
    </location>
</feature>
<evidence type="ECO:0000256" key="1">
    <source>
        <dbReference type="SAM" id="Phobius"/>
    </source>
</evidence>
<feature type="transmembrane region" description="Helical" evidence="1">
    <location>
        <begin position="190"/>
        <end position="211"/>
    </location>
</feature>
<organism evidence="2 3">
    <name type="scientific">Neotoma lepida</name>
    <name type="common">Desert woodrat</name>
    <dbReference type="NCBI Taxonomy" id="56216"/>
    <lineage>
        <taxon>Eukaryota</taxon>
        <taxon>Metazoa</taxon>
        <taxon>Chordata</taxon>
        <taxon>Craniata</taxon>
        <taxon>Vertebrata</taxon>
        <taxon>Euteleostomi</taxon>
        <taxon>Mammalia</taxon>
        <taxon>Eutheria</taxon>
        <taxon>Euarchontoglires</taxon>
        <taxon>Glires</taxon>
        <taxon>Rodentia</taxon>
        <taxon>Myomorpha</taxon>
        <taxon>Muroidea</taxon>
        <taxon>Cricetidae</taxon>
        <taxon>Neotominae</taxon>
        <taxon>Neotoma</taxon>
    </lineage>
</organism>
<evidence type="ECO:0000313" key="2">
    <source>
        <dbReference type="EMBL" id="OBS67964.1"/>
    </source>
</evidence>
<name>A0A1A6GQ19_NEOLE</name>
<dbReference type="Proteomes" id="UP000092124">
    <property type="component" value="Unassembled WGS sequence"/>
</dbReference>
<gene>
    <name evidence="2" type="ORF">A6R68_03494</name>
</gene>
<dbReference type="AlphaFoldDB" id="A0A1A6GQ19"/>
<feature type="non-terminal residue" evidence="2">
    <location>
        <position position="1"/>
    </location>
</feature>
<reference evidence="2 3" key="1">
    <citation type="submission" date="2016-06" db="EMBL/GenBank/DDBJ databases">
        <title>The Draft Genome Sequence and Annotation of the Desert Woodrat Neotoma lepida.</title>
        <authorList>
            <person name="Campbell M."/>
            <person name="Oakeson K.F."/>
            <person name="Yandell M."/>
            <person name="Halpert J.R."/>
            <person name="Dearing D."/>
        </authorList>
    </citation>
    <scope>NUCLEOTIDE SEQUENCE [LARGE SCALE GENOMIC DNA]</scope>
    <source>
        <strain evidence="2">417</strain>
        <tissue evidence="2">Liver</tissue>
    </source>
</reference>
<keyword evidence="1" id="KW-0472">Membrane</keyword>
<dbReference type="OrthoDB" id="2016540at2759"/>
<sequence length="264" mass="29809">SFFRTWEEEKGQRRQNIVLGRQLLINLRYFSLETLLCTTWKEHTHQQYMQWLKKQFLSYAYWIGLGVLSPVGLGTGLHTFLLYLGPHTASVTEANYECIVIICPDENALKEPFLCGISSQIKIETCTWGAGTAIGDLHPLETCTWGAGTAIGELYPASIARAAPLSGAEPGDEEHWELEGMLEHAEGRTYGHFLIPFGIFFGATLIGKAIIKMHIQKIFVIITFQKHIVEQMGEVSWMFEKLVTVMECYLILVIINSMAQSYAK</sequence>
<protein>
    <submittedName>
        <fullName evidence="2">Uncharacterized protein</fullName>
    </submittedName>
</protein>
<dbReference type="STRING" id="56216.A0A1A6GQ19"/>
<keyword evidence="1" id="KW-1133">Transmembrane helix</keyword>
<accession>A0A1A6GQ19</accession>
<keyword evidence="3" id="KW-1185">Reference proteome</keyword>
<evidence type="ECO:0000313" key="3">
    <source>
        <dbReference type="Proteomes" id="UP000092124"/>
    </source>
</evidence>